<keyword evidence="3" id="KW-1185">Reference proteome</keyword>
<dbReference type="EMBL" id="BX248359">
    <property type="protein sequence ID" value="CAE50357.1"/>
    <property type="molecule type" value="Genomic_DNA"/>
</dbReference>
<feature type="compositionally biased region" description="Basic and acidic residues" evidence="1">
    <location>
        <begin position="74"/>
        <end position="87"/>
    </location>
</feature>
<dbReference type="Proteomes" id="UP000002198">
    <property type="component" value="Chromosome"/>
</dbReference>
<organism evidence="2 3">
    <name type="scientific">Corynebacterium diphtheriae (strain ATCC 700971 / NCTC 13129 / Biotype gravis)</name>
    <dbReference type="NCBI Taxonomy" id="257309"/>
    <lineage>
        <taxon>Bacteria</taxon>
        <taxon>Bacillati</taxon>
        <taxon>Actinomycetota</taxon>
        <taxon>Actinomycetes</taxon>
        <taxon>Mycobacteriales</taxon>
        <taxon>Corynebacteriaceae</taxon>
        <taxon>Corynebacterium</taxon>
    </lineage>
</organism>
<evidence type="ECO:0000313" key="2">
    <source>
        <dbReference type="EMBL" id="CAE50357.1"/>
    </source>
</evidence>
<feature type="region of interest" description="Disordered" evidence="1">
    <location>
        <begin position="56"/>
        <end position="95"/>
    </location>
</feature>
<proteinExistence type="predicted"/>
<name>Q6NFQ9_CORDI</name>
<evidence type="ECO:0000313" key="3">
    <source>
        <dbReference type="Proteomes" id="UP000002198"/>
    </source>
</evidence>
<accession>Q6NFQ9</accession>
<dbReference type="HOGENOM" id="CLU_2368061_0_0_11"/>
<gene>
    <name evidence="2" type="ordered locus">DIP1827</name>
</gene>
<dbReference type="KEGG" id="cdi:DIP1827"/>
<reference evidence="2 3" key="1">
    <citation type="journal article" date="2003" name="Nucleic Acids Res.">
        <title>The complete genome sequence and analysis of Corynebacterium diphtheriae NCTC13129.</title>
        <authorList>
            <person name="Cerdeno-Tarraga A.M."/>
            <person name="Efstratiou A."/>
            <person name="Dover L.G."/>
            <person name="Holden M.T.G."/>
            <person name="Pallen M."/>
            <person name="Bentley S.D."/>
            <person name="Besra G.S."/>
            <person name="Churcher C."/>
            <person name="James K.D."/>
            <person name="De Zoysa A."/>
            <person name="Chillingworth T."/>
            <person name="Cronin A."/>
            <person name="Dowd L."/>
            <person name="Feltwell T."/>
            <person name="Hamlin N."/>
            <person name="Holroyd S."/>
            <person name="Jagels K."/>
            <person name="Moule S."/>
            <person name="Quail M.A."/>
            <person name="Rabbinowitsch E."/>
            <person name="Rutherford K."/>
            <person name="Thomson N.R."/>
            <person name="Unwin L."/>
            <person name="Whitehead S."/>
            <person name="Barrell B.G.Parkhill.J."/>
        </authorList>
    </citation>
    <scope>NUCLEOTIDE SEQUENCE [LARGE SCALE GENOMIC DNA]</scope>
    <source>
        <strain evidence="3">ATCC 700971 / NCTC 13129 / Biotype gravis</strain>
    </source>
</reference>
<evidence type="ECO:0000256" key="1">
    <source>
        <dbReference type="SAM" id="MobiDB-lite"/>
    </source>
</evidence>
<dbReference type="STRING" id="257309.DIP1827"/>
<sequence>MRVIAAAVATVAATHGIPISPSCSATTGRTGKRPMVAAAVARSHAAKRLLTRPSINAAGQPYTGDNQICGGRPGRGDCRGNDRENAINHDAGQAP</sequence>
<dbReference type="AlphaFoldDB" id="Q6NFQ9"/>
<protein>
    <submittedName>
        <fullName evidence="2">Uncharacterized protein</fullName>
    </submittedName>
</protein>